<reference evidence="2 3" key="1">
    <citation type="journal article" date="2018" name="Nat. Ecol. Evol.">
        <title>Pezizomycetes genomes reveal the molecular basis of ectomycorrhizal truffle lifestyle.</title>
        <authorList>
            <person name="Murat C."/>
            <person name="Payen T."/>
            <person name="Noel B."/>
            <person name="Kuo A."/>
            <person name="Morin E."/>
            <person name="Chen J."/>
            <person name="Kohler A."/>
            <person name="Krizsan K."/>
            <person name="Balestrini R."/>
            <person name="Da Silva C."/>
            <person name="Montanini B."/>
            <person name="Hainaut M."/>
            <person name="Levati E."/>
            <person name="Barry K.W."/>
            <person name="Belfiori B."/>
            <person name="Cichocki N."/>
            <person name="Clum A."/>
            <person name="Dockter R.B."/>
            <person name="Fauchery L."/>
            <person name="Guy J."/>
            <person name="Iotti M."/>
            <person name="Le Tacon F."/>
            <person name="Lindquist E.A."/>
            <person name="Lipzen A."/>
            <person name="Malagnac F."/>
            <person name="Mello A."/>
            <person name="Molinier V."/>
            <person name="Miyauchi S."/>
            <person name="Poulain J."/>
            <person name="Riccioni C."/>
            <person name="Rubini A."/>
            <person name="Sitrit Y."/>
            <person name="Splivallo R."/>
            <person name="Traeger S."/>
            <person name="Wang M."/>
            <person name="Zifcakova L."/>
            <person name="Wipf D."/>
            <person name="Zambonelli A."/>
            <person name="Paolocci F."/>
            <person name="Nowrousian M."/>
            <person name="Ottonello S."/>
            <person name="Baldrian P."/>
            <person name="Spatafora J.W."/>
            <person name="Henrissat B."/>
            <person name="Nagy L.G."/>
            <person name="Aury J.M."/>
            <person name="Wincker P."/>
            <person name="Grigoriev I.V."/>
            <person name="Bonfante P."/>
            <person name="Martin F.M."/>
        </authorList>
    </citation>
    <scope>NUCLEOTIDE SEQUENCE [LARGE SCALE GENOMIC DNA]</scope>
    <source>
        <strain evidence="2 3">RN42</strain>
    </source>
</reference>
<evidence type="ECO:0000256" key="1">
    <source>
        <dbReference type="SAM" id="SignalP"/>
    </source>
</evidence>
<gene>
    <name evidence="2" type="ORF">BJ508DRAFT_238080</name>
</gene>
<evidence type="ECO:0000313" key="2">
    <source>
        <dbReference type="EMBL" id="RPA82471.1"/>
    </source>
</evidence>
<evidence type="ECO:0000313" key="3">
    <source>
        <dbReference type="Proteomes" id="UP000275078"/>
    </source>
</evidence>
<sequence>MRSSTFLLFLFSPLLALAQDTSEGYTGYNLTITGDEESVIYETASTPALADPEYPPPDVFLNASVHVGEISILVQNLTAKINLDAQVLNLLEFNAGVDAHVDSVRLLIQNVTAKVLLEARLANLVAMVSSVLDSLDLNPLVGTIGKAVGEITDGVGDILNPSSSSSSSEILAESEGRPTLEARGFKQDLNILYSVNDYSGNAHTNRVLLQNGEIYDQFLRNDGLVYDEKRVGHYEVDMRFNGFNETVVRNGREVTMEEWVYAPFVGLEVLAAVYTEGVGNVVETRILAETSGGGSSTIAAEDD</sequence>
<dbReference type="AlphaFoldDB" id="A0A3N4IE29"/>
<protein>
    <submittedName>
        <fullName evidence="2">Uncharacterized protein</fullName>
    </submittedName>
</protein>
<feature type="signal peptide" evidence="1">
    <location>
        <begin position="1"/>
        <end position="18"/>
    </location>
</feature>
<dbReference type="Proteomes" id="UP000275078">
    <property type="component" value="Unassembled WGS sequence"/>
</dbReference>
<accession>A0A3N4IE29</accession>
<keyword evidence="3" id="KW-1185">Reference proteome</keyword>
<dbReference type="OrthoDB" id="4148174at2759"/>
<feature type="chain" id="PRO_5017947943" evidence="1">
    <location>
        <begin position="19"/>
        <end position="303"/>
    </location>
</feature>
<keyword evidence="1" id="KW-0732">Signal</keyword>
<proteinExistence type="predicted"/>
<name>A0A3N4IE29_ASCIM</name>
<organism evidence="2 3">
    <name type="scientific">Ascobolus immersus RN42</name>
    <dbReference type="NCBI Taxonomy" id="1160509"/>
    <lineage>
        <taxon>Eukaryota</taxon>
        <taxon>Fungi</taxon>
        <taxon>Dikarya</taxon>
        <taxon>Ascomycota</taxon>
        <taxon>Pezizomycotina</taxon>
        <taxon>Pezizomycetes</taxon>
        <taxon>Pezizales</taxon>
        <taxon>Ascobolaceae</taxon>
        <taxon>Ascobolus</taxon>
    </lineage>
</organism>
<dbReference type="EMBL" id="ML119671">
    <property type="protein sequence ID" value="RPA82471.1"/>
    <property type="molecule type" value="Genomic_DNA"/>
</dbReference>